<dbReference type="PANTHER" id="PTHR13707">
    <property type="entry name" value="KETOACID-COENZYME A TRANSFERASE"/>
    <property type="match status" value="1"/>
</dbReference>
<dbReference type="GO" id="GO:0008410">
    <property type="term" value="F:CoA-transferase activity"/>
    <property type="evidence" value="ECO:0007669"/>
    <property type="project" value="InterPro"/>
</dbReference>
<organism evidence="3 4">
    <name type="scientific">Roseicella aquatilis</name>
    <dbReference type="NCBI Taxonomy" id="2527868"/>
    <lineage>
        <taxon>Bacteria</taxon>
        <taxon>Pseudomonadati</taxon>
        <taxon>Pseudomonadota</taxon>
        <taxon>Alphaproteobacteria</taxon>
        <taxon>Acetobacterales</taxon>
        <taxon>Roseomonadaceae</taxon>
        <taxon>Roseicella</taxon>
    </lineage>
</organism>
<name>A0A4R4DTK0_9PROT</name>
<dbReference type="NCBIfam" id="TIGR02429">
    <property type="entry name" value="pcaI_scoA_fam"/>
    <property type="match status" value="1"/>
</dbReference>
<dbReference type="RefSeq" id="WP_132284582.1">
    <property type="nucleotide sequence ID" value="NZ_SKBM01000002.1"/>
</dbReference>
<comment type="caution">
    <text evidence="3">The sequence shown here is derived from an EMBL/GenBank/DDBJ whole genome shotgun (WGS) entry which is preliminary data.</text>
</comment>
<dbReference type="PANTHER" id="PTHR13707:SF60">
    <property type="entry name" value="ACETATE COA-TRANSFERASE SUBUNIT ALPHA"/>
    <property type="match status" value="1"/>
</dbReference>
<gene>
    <name evidence="3" type="ORF">EXY23_03515</name>
</gene>
<evidence type="ECO:0000313" key="4">
    <source>
        <dbReference type="Proteomes" id="UP000295023"/>
    </source>
</evidence>
<dbReference type="OrthoDB" id="9777193at2"/>
<dbReference type="Gene3D" id="3.40.1080.10">
    <property type="entry name" value="Glutaconate Coenzyme A-transferase"/>
    <property type="match status" value="1"/>
</dbReference>
<dbReference type="InterPro" id="IPR004163">
    <property type="entry name" value="CoA_transf_BS"/>
</dbReference>
<dbReference type="InterPro" id="IPR004165">
    <property type="entry name" value="CoA_trans_fam_I"/>
</dbReference>
<dbReference type="InterPro" id="IPR012792">
    <property type="entry name" value="3-oxoacid_CoA-transf_A"/>
</dbReference>
<dbReference type="Proteomes" id="UP000295023">
    <property type="component" value="Unassembled WGS sequence"/>
</dbReference>
<dbReference type="SUPFAM" id="SSF100950">
    <property type="entry name" value="NagB/RpiA/CoA transferase-like"/>
    <property type="match status" value="1"/>
</dbReference>
<proteinExistence type="inferred from homology"/>
<dbReference type="AlphaFoldDB" id="A0A4R4DTK0"/>
<protein>
    <submittedName>
        <fullName evidence="3">3-oxoacid CoA-transferase subunit A</fullName>
    </submittedName>
</protein>
<keyword evidence="2 3" id="KW-0808">Transferase</keyword>
<dbReference type="PROSITE" id="PS01273">
    <property type="entry name" value="COA_TRANSF_1"/>
    <property type="match status" value="1"/>
</dbReference>
<dbReference type="SMART" id="SM00882">
    <property type="entry name" value="CoA_trans"/>
    <property type="match status" value="1"/>
</dbReference>
<comment type="similarity">
    <text evidence="1">Belongs to the 3-oxoacid CoA-transferase subunit A family.</text>
</comment>
<dbReference type="InterPro" id="IPR037171">
    <property type="entry name" value="NagB/RpiA_transferase-like"/>
</dbReference>
<accession>A0A4R4DTK0</accession>
<dbReference type="Pfam" id="PF01144">
    <property type="entry name" value="CoA_trans"/>
    <property type="match status" value="1"/>
</dbReference>
<evidence type="ECO:0000256" key="2">
    <source>
        <dbReference type="ARBA" id="ARBA00022679"/>
    </source>
</evidence>
<sequence>MINKVVQSVADALAGVKDGSTVLIGGFGSVGQPDVLIEGLIEQGAKDLVAVLNNAGVGRVGVARLMELGRVRRIVCSFPRSSDPVVFESLYREGKIELEIVPQGTLAERIRAAGAGIPAFYTATAAGTLLEQGKEAREFDGKRYVMERALKGDVALIEAWEADRWGNLVYRGSGANFNPVMAMAADLTIAQVQHIRALGELHPHMIMTPGVYVHRVVQVDRGGDWVKPEAA</sequence>
<dbReference type="EMBL" id="SKBM01000002">
    <property type="protein sequence ID" value="TCZ66154.1"/>
    <property type="molecule type" value="Genomic_DNA"/>
</dbReference>
<keyword evidence="4" id="KW-1185">Reference proteome</keyword>
<reference evidence="3 4" key="1">
    <citation type="submission" date="2019-03" db="EMBL/GenBank/DDBJ databases">
        <title>Paracraurococcus aquatilis NE82 genome sequence.</title>
        <authorList>
            <person name="Zhao Y."/>
            <person name="Du Z."/>
        </authorList>
    </citation>
    <scope>NUCLEOTIDE SEQUENCE [LARGE SCALE GENOMIC DNA]</scope>
    <source>
        <strain evidence="3 4">NE82</strain>
    </source>
</reference>
<evidence type="ECO:0000313" key="3">
    <source>
        <dbReference type="EMBL" id="TCZ66154.1"/>
    </source>
</evidence>
<evidence type="ECO:0000256" key="1">
    <source>
        <dbReference type="ARBA" id="ARBA00005612"/>
    </source>
</evidence>